<dbReference type="Pfam" id="PF01022">
    <property type="entry name" value="HTH_5"/>
    <property type="match status" value="1"/>
</dbReference>
<evidence type="ECO:0000313" key="6">
    <source>
        <dbReference type="Proteomes" id="UP001226720"/>
    </source>
</evidence>
<dbReference type="InterPro" id="IPR051081">
    <property type="entry name" value="HTH_MetalResp_TranReg"/>
</dbReference>
<evidence type="ECO:0000256" key="3">
    <source>
        <dbReference type="ARBA" id="ARBA00023163"/>
    </source>
</evidence>
<keyword evidence="2 5" id="KW-0238">DNA-binding</keyword>
<dbReference type="PANTHER" id="PTHR33154">
    <property type="entry name" value="TRANSCRIPTIONAL REGULATOR, ARSR FAMILY"/>
    <property type="match status" value="1"/>
</dbReference>
<organism evidence="5 6">
    <name type="scientific">Guptibacillus hwajinpoensis</name>
    <dbReference type="NCBI Taxonomy" id="208199"/>
    <lineage>
        <taxon>Bacteria</taxon>
        <taxon>Bacillati</taxon>
        <taxon>Bacillota</taxon>
        <taxon>Bacilli</taxon>
        <taxon>Bacillales</taxon>
        <taxon>Guptibacillaceae</taxon>
        <taxon>Guptibacillus</taxon>
    </lineage>
</organism>
<dbReference type="RefSeq" id="WP_301552554.1">
    <property type="nucleotide sequence ID" value="NZ_JAQRMZ010000008.1"/>
</dbReference>
<dbReference type="SMART" id="SM00418">
    <property type="entry name" value="HTH_ARSR"/>
    <property type="match status" value="1"/>
</dbReference>
<dbReference type="PROSITE" id="PS50987">
    <property type="entry name" value="HTH_ARSR_2"/>
    <property type="match status" value="1"/>
</dbReference>
<keyword evidence="1" id="KW-0805">Transcription regulation</keyword>
<dbReference type="InterPro" id="IPR001845">
    <property type="entry name" value="HTH_ArsR_DNA-bd_dom"/>
</dbReference>
<dbReference type="NCBIfam" id="NF033788">
    <property type="entry name" value="HTH_metalloreg"/>
    <property type="match status" value="1"/>
</dbReference>
<evidence type="ECO:0000259" key="4">
    <source>
        <dbReference type="PROSITE" id="PS50987"/>
    </source>
</evidence>
<evidence type="ECO:0000256" key="1">
    <source>
        <dbReference type="ARBA" id="ARBA00023015"/>
    </source>
</evidence>
<dbReference type="Gene3D" id="1.10.10.10">
    <property type="entry name" value="Winged helix-like DNA-binding domain superfamily/Winged helix DNA-binding domain"/>
    <property type="match status" value="1"/>
</dbReference>
<dbReference type="Proteomes" id="UP001226720">
    <property type="component" value="Unassembled WGS sequence"/>
</dbReference>
<dbReference type="PRINTS" id="PR00778">
    <property type="entry name" value="HTHARSR"/>
</dbReference>
<dbReference type="GO" id="GO:0003677">
    <property type="term" value="F:DNA binding"/>
    <property type="evidence" value="ECO:0007669"/>
    <property type="project" value="UniProtKB-KW"/>
</dbReference>
<gene>
    <name evidence="5" type="ORF">QO000_002711</name>
</gene>
<dbReference type="InterPro" id="IPR011991">
    <property type="entry name" value="ArsR-like_HTH"/>
</dbReference>
<sequence>MIQKAIHSLSVPTRRDILSVLRNGELTSSEIASNFELSAPAISQHLKVLEQSGLVVVRRVGTKRFYRIRKEGFAELINFIDQFWDNSLLSLKEAAEEEERRKHESND</sequence>
<accession>A0ABU0K602</accession>
<evidence type="ECO:0000313" key="5">
    <source>
        <dbReference type="EMBL" id="MDQ0483729.1"/>
    </source>
</evidence>
<dbReference type="InterPro" id="IPR036390">
    <property type="entry name" value="WH_DNA-bd_sf"/>
</dbReference>
<dbReference type="InterPro" id="IPR036388">
    <property type="entry name" value="WH-like_DNA-bd_sf"/>
</dbReference>
<reference evidence="5" key="1">
    <citation type="submission" date="2023-07" db="EMBL/GenBank/DDBJ databases">
        <title>Genomic Encyclopedia of Type Strains, Phase IV (KMG-IV): sequencing the most valuable type-strain genomes for metagenomic binning, comparative biology and taxonomic classification.</title>
        <authorList>
            <person name="Goeker M."/>
        </authorList>
    </citation>
    <scope>NUCLEOTIDE SEQUENCE [LARGE SCALE GENOMIC DNA]</scope>
    <source>
        <strain evidence="5">JSM 076093</strain>
    </source>
</reference>
<dbReference type="EMBL" id="JAUSWM010000004">
    <property type="protein sequence ID" value="MDQ0483729.1"/>
    <property type="molecule type" value="Genomic_DNA"/>
</dbReference>
<dbReference type="PANTHER" id="PTHR33154:SF33">
    <property type="entry name" value="TRANSCRIPTIONAL REPRESSOR SDPR"/>
    <property type="match status" value="1"/>
</dbReference>
<evidence type="ECO:0000256" key="2">
    <source>
        <dbReference type="ARBA" id="ARBA00023125"/>
    </source>
</evidence>
<proteinExistence type="predicted"/>
<dbReference type="CDD" id="cd00090">
    <property type="entry name" value="HTH_ARSR"/>
    <property type="match status" value="1"/>
</dbReference>
<name>A0ABU0K602_9BACL</name>
<dbReference type="SUPFAM" id="SSF46785">
    <property type="entry name" value="Winged helix' DNA-binding domain"/>
    <property type="match status" value="1"/>
</dbReference>
<protein>
    <submittedName>
        <fullName evidence="5">DNA-binding transcriptional ArsR family regulator</fullName>
    </submittedName>
</protein>
<feature type="domain" description="HTH arsR-type" evidence="4">
    <location>
        <begin position="1"/>
        <end position="95"/>
    </location>
</feature>
<keyword evidence="6" id="KW-1185">Reference proteome</keyword>
<dbReference type="GeneID" id="301328208"/>
<comment type="caution">
    <text evidence="5">The sequence shown here is derived from an EMBL/GenBank/DDBJ whole genome shotgun (WGS) entry which is preliminary data.</text>
</comment>
<keyword evidence="3" id="KW-0804">Transcription</keyword>